<dbReference type="EMBL" id="JBHSWU010000026">
    <property type="protein sequence ID" value="MFC6723575.1"/>
    <property type="molecule type" value="Genomic_DNA"/>
</dbReference>
<keyword evidence="3" id="KW-1185">Reference proteome</keyword>
<keyword evidence="2" id="KW-0808">Transferase</keyword>
<comment type="caution">
    <text evidence="2">The sequence shown here is derived from an EMBL/GenBank/DDBJ whole genome shotgun (WGS) entry which is preliminary data.</text>
</comment>
<dbReference type="Proteomes" id="UP001596328">
    <property type="component" value="Unassembled WGS sequence"/>
</dbReference>
<protein>
    <submittedName>
        <fullName evidence="2">Aminomethyl transferase family protein</fullName>
    </submittedName>
</protein>
<accession>A0ABD5RWD2</accession>
<proteinExistence type="predicted"/>
<feature type="domain" description="GCVT N-terminal" evidence="1">
    <location>
        <begin position="42"/>
        <end position="245"/>
    </location>
</feature>
<gene>
    <name evidence="2" type="ORF">ACFQE1_04050</name>
</gene>
<evidence type="ECO:0000313" key="3">
    <source>
        <dbReference type="Proteomes" id="UP001596328"/>
    </source>
</evidence>
<dbReference type="AlphaFoldDB" id="A0ABD5RWD2"/>
<sequence length="459" mass="51222">MGKSLQEALELAGSPIEYVSTIGPHANSDQLRLFQDLPAQVTNWREEQQAWADSCAVADLSHHMIDLHVEGPDALRLFSDLGVNDFSDFEPGKAKQFVACNPDGYLIGDGILFQLGENEFNLVGYGPINWVQYNLETGDYDAVAERNEHCGVREGPPKDFRYQVQGPDALSVIEEALDGELPDIPFFNFGEVSVAGHEINALRHGMMSEPGYEFFGPWEHSDDVLNAILDAGREYDVRRVGGMAYPTNVIPAAWMSIPLPAIYGDGMEEYREWLGADSFEGALTIAGSLESDDVSDHYLTPVGAGHDRFVDLDHDFVGKEAVARQLEERERTKVTLVWDRNETLDLFGSLLDDERTYRYPTLPVPEWALTQNDKVTKDGEVVGVANNTRYLYWERNVFSLCAIDSEFSDPGTELTLVWGQAGESANPRVEPHEQKEISVTVAPAPYFEDKRKTADYTNA</sequence>
<dbReference type="PANTHER" id="PTHR43757">
    <property type="entry name" value="AMINOMETHYLTRANSFERASE"/>
    <property type="match status" value="1"/>
</dbReference>
<dbReference type="InterPro" id="IPR027266">
    <property type="entry name" value="TrmE/GcvT-like"/>
</dbReference>
<organism evidence="2 3">
    <name type="scientific">Halobium palmae</name>
    <dbReference type="NCBI Taxonomy" id="1776492"/>
    <lineage>
        <taxon>Archaea</taxon>
        <taxon>Methanobacteriati</taxon>
        <taxon>Methanobacteriota</taxon>
        <taxon>Stenosarchaea group</taxon>
        <taxon>Halobacteria</taxon>
        <taxon>Halobacteriales</taxon>
        <taxon>Haloferacaceae</taxon>
        <taxon>Halobium</taxon>
    </lineage>
</organism>
<dbReference type="SUPFAM" id="SSF103025">
    <property type="entry name" value="Folate-binding domain"/>
    <property type="match status" value="1"/>
</dbReference>
<dbReference type="InterPro" id="IPR006222">
    <property type="entry name" value="GCVT_N"/>
</dbReference>
<evidence type="ECO:0000313" key="2">
    <source>
        <dbReference type="EMBL" id="MFC6723575.1"/>
    </source>
</evidence>
<dbReference type="Gene3D" id="3.30.1360.120">
    <property type="entry name" value="Probable tRNA modification gtpase trme, domain 1"/>
    <property type="match status" value="1"/>
</dbReference>
<dbReference type="Pfam" id="PF01571">
    <property type="entry name" value="GCV_T"/>
    <property type="match status" value="1"/>
</dbReference>
<dbReference type="InterPro" id="IPR028896">
    <property type="entry name" value="GcvT/YgfZ/DmdA"/>
</dbReference>
<evidence type="ECO:0000259" key="1">
    <source>
        <dbReference type="Pfam" id="PF01571"/>
    </source>
</evidence>
<name>A0ABD5RWD2_9EURY</name>
<dbReference type="GO" id="GO:0016740">
    <property type="term" value="F:transferase activity"/>
    <property type="evidence" value="ECO:0007669"/>
    <property type="project" value="UniProtKB-KW"/>
</dbReference>
<reference evidence="2 3" key="1">
    <citation type="journal article" date="2019" name="Int. J. Syst. Evol. Microbiol.">
        <title>The Global Catalogue of Microorganisms (GCM) 10K type strain sequencing project: providing services to taxonomists for standard genome sequencing and annotation.</title>
        <authorList>
            <consortium name="The Broad Institute Genomics Platform"/>
            <consortium name="The Broad Institute Genome Sequencing Center for Infectious Disease"/>
            <person name="Wu L."/>
            <person name="Ma J."/>
        </authorList>
    </citation>
    <scope>NUCLEOTIDE SEQUENCE [LARGE SCALE GENOMIC DNA]</scope>
    <source>
        <strain evidence="2 3">NBRC 111368</strain>
    </source>
</reference>
<dbReference type="PANTHER" id="PTHR43757:SF2">
    <property type="entry name" value="AMINOMETHYLTRANSFERASE, MITOCHONDRIAL"/>
    <property type="match status" value="1"/>
</dbReference>